<sequence>MNDKQLDKLFRDSLEHAEATPPDGIWKNIDAQLGKRRNTPLKRMYSWRGAAAIALCMLTGLLCYRVLQPEHEIQTARVGHIERPHNDTQPITAPAENSQTEQLPQPQATTVLQRPSLPPPPKKRNAPVGKSPGSEPLRLSELALASLSLSDKADSVPARLPTHRVVEIGPIQPLVENPEEEDAMLAGSRPPERGLVTTLLNKVTEIVNPDDSKTIHFSKDEEGSFRVDIYHSLVKNKRKRR</sequence>
<protein>
    <submittedName>
        <fullName evidence="3">Uncharacterized protein</fullName>
    </submittedName>
</protein>
<gene>
    <name evidence="3" type="ORF">BC792_12622</name>
</gene>
<feature type="compositionally biased region" description="Polar residues" evidence="1">
    <location>
        <begin position="87"/>
        <end position="113"/>
    </location>
</feature>
<keyword evidence="2" id="KW-0812">Transmembrane</keyword>
<keyword evidence="4" id="KW-1185">Reference proteome</keyword>
<evidence type="ECO:0000313" key="4">
    <source>
        <dbReference type="Proteomes" id="UP000325105"/>
    </source>
</evidence>
<reference evidence="3 4" key="1">
    <citation type="submission" date="2019-07" db="EMBL/GenBank/DDBJ databases">
        <title>Genomic Encyclopedia of Archaeal and Bacterial Type Strains, Phase II (KMG-II): from individual species to whole genera.</title>
        <authorList>
            <person name="Goeker M."/>
        </authorList>
    </citation>
    <scope>NUCLEOTIDE SEQUENCE [LARGE SCALE GENOMIC DNA]</scope>
    <source>
        <strain evidence="3 4">DSM 18850</strain>
    </source>
</reference>
<feature type="region of interest" description="Disordered" evidence="1">
    <location>
        <begin position="80"/>
        <end position="136"/>
    </location>
</feature>
<keyword evidence="2" id="KW-1133">Transmembrane helix</keyword>
<name>A0A5S5D1Y1_9SPHI</name>
<proteinExistence type="predicted"/>
<dbReference type="RefSeq" id="WP_148909967.1">
    <property type="nucleotide sequence ID" value="NZ_VNHX01000026.1"/>
</dbReference>
<dbReference type="OrthoDB" id="849204at2"/>
<evidence type="ECO:0000256" key="2">
    <source>
        <dbReference type="SAM" id="Phobius"/>
    </source>
</evidence>
<organism evidence="3 4">
    <name type="scientific">Sphingobacterium allocomposti</name>
    <dbReference type="NCBI Taxonomy" id="415956"/>
    <lineage>
        <taxon>Bacteria</taxon>
        <taxon>Pseudomonadati</taxon>
        <taxon>Bacteroidota</taxon>
        <taxon>Sphingobacteriia</taxon>
        <taxon>Sphingobacteriales</taxon>
        <taxon>Sphingobacteriaceae</taxon>
        <taxon>Sphingobacterium</taxon>
    </lineage>
</organism>
<accession>A0A5S5D1Y1</accession>
<keyword evidence="2" id="KW-0472">Membrane</keyword>
<dbReference type="EMBL" id="VNHX01000026">
    <property type="protein sequence ID" value="TYP90027.1"/>
    <property type="molecule type" value="Genomic_DNA"/>
</dbReference>
<feature type="transmembrane region" description="Helical" evidence="2">
    <location>
        <begin position="45"/>
        <end position="67"/>
    </location>
</feature>
<evidence type="ECO:0000256" key="1">
    <source>
        <dbReference type="SAM" id="MobiDB-lite"/>
    </source>
</evidence>
<dbReference type="Proteomes" id="UP000325105">
    <property type="component" value="Unassembled WGS sequence"/>
</dbReference>
<dbReference type="AlphaFoldDB" id="A0A5S5D1Y1"/>
<evidence type="ECO:0000313" key="3">
    <source>
        <dbReference type="EMBL" id="TYP90027.1"/>
    </source>
</evidence>
<comment type="caution">
    <text evidence="3">The sequence shown here is derived from an EMBL/GenBank/DDBJ whole genome shotgun (WGS) entry which is preliminary data.</text>
</comment>